<accession>A0A0S7YC87</accession>
<proteinExistence type="predicted"/>
<dbReference type="NCBIfam" id="TIGR02436">
    <property type="entry name" value="four helix bundle protein"/>
    <property type="match status" value="1"/>
</dbReference>
<dbReference type="EMBL" id="LJNI01000087">
    <property type="protein sequence ID" value="KPJ72260.1"/>
    <property type="molecule type" value="Genomic_DNA"/>
</dbReference>
<evidence type="ECO:0000313" key="2">
    <source>
        <dbReference type="Proteomes" id="UP000051012"/>
    </source>
</evidence>
<dbReference type="InterPro" id="IPR036583">
    <property type="entry name" value="23S_rRNA_IVS_sf"/>
</dbReference>
<organism evidence="1 2">
    <name type="scientific">candidate division TA06 bacterium DG_78</name>
    <dbReference type="NCBI Taxonomy" id="1703772"/>
    <lineage>
        <taxon>Bacteria</taxon>
        <taxon>Bacteria division TA06</taxon>
    </lineage>
</organism>
<protein>
    <recommendedName>
        <fullName evidence="3">Four helix bundle protein</fullName>
    </recommendedName>
</protein>
<dbReference type="Gene3D" id="1.20.1440.60">
    <property type="entry name" value="23S rRNA-intervening sequence"/>
    <property type="match status" value="1"/>
</dbReference>
<dbReference type="PANTHER" id="PTHR38471">
    <property type="entry name" value="FOUR HELIX BUNDLE PROTEIN"/>
    <property type="match status" value="1"/>
</dbReference>
<dbReference type="SUPFAM" id="SSF158446">
    <property type="entry name" value="IVS-encoded protein-like"/>
    <property type="match status" value="1"/>
</dbReference>
<sequence length="132" mass="15297">MKKIRSFRDLIVWQLASEFSKNISELVKTFPGREKYVLTNDLLRAARSIPANIAEGWGRLFPKEKISFYNIANGSVEESSNHLIEAYNNGYIDDRTNKLYQKRLHILAVKITNLITSTRKRIKSSAKRGFNY</sequence>
<evidence type="ECO:0008006" key="3">
    <source>
        <dbReference type="Google" id="ProtNLM"/>
    </source>
</evidence>
<dbReference type="CDD" id="cd16377">
    <property type="entry name" value="23S_rRNA_IVP_like"/>
    <property type="match status" value="1"/>
</dbReference>
<name>A0A0S7YC87_UNCT6</name>
<dbReference type="Proteomes" id="UP000051012">
    <property type="component" value="Unassembled WGS sequence"/>
</dbReference>
<evidence type="ECO:0000313" key="1">
    <source>
        <dbReference type="EMBL" id="KPJ72260.1"/>
    </source>
</evidence>
<dbReference type="AlphaFoldDB" id="A0A0S7YC87"/>
<comment type="caution">
    <text evidence="1">The sequence shown here is derived from an EMBL/GenBank/DDBJ whole genome shotgun (WGS) entry which is preliminary data.</text>
</comment>
<dbReference type="InterPro" id="IPR012657">
    <property type="entry name" value="23S_rRNA-intervening_sequence"/>
</dbReference>
<reference evidence="1 2" key="1">
    <citation type="journal article" date="2015" name="Microbiome">
        <title>Genomic resolution of linkages in carbon, nitrogen, and sulfur cycling among widespread estuary sediment bacteria.</title>
        <authorList>
            <person name="Baker B.J."/>
            <person name="Lazar C.S."/>
            <person name="Teske A.P."/>
            <person name="Dick G.J."/>
        </authorList>
    </citation>
    <scope>NUCLEOTIDE SEQUENCE [LARGE SCALE GENOMIC DNA]</scope>
    <source>
        <strain evidence="1">DG_78</strain>
    </source>
</reference>
<dbReference type="PANTHER" id="PTHR38471:SF2">
    <property type="entry name" value="FOUR HELIX BUNDLE PROTEIN"/>
    <property type="match status" value="1"/>
</dbReference>
<dbReference type="Pfam" id="PF05635">
    <property type="entry name" value="23S_rRNA_IVP"/>
    <property type="match status" value="1"/>
</dbReference>
<gene>
    <name evidence="1" type="ORF">AMJ52_06930</name>
</gene>